<sequence>MYRVSQRNLRCAYEDLFNNLNCSKSKDLFNSLIVSKGPTTISVDIRAIPNPRVQEFSIQEFNKSTFKNLMIFE</sequence>
<evidence type="ECO:0000313" key="1">
    <source>
        <dbReference type="EMBL" id="EZA52855.1"/>
    </source>
</evidence>
<organism evidence="1 2">
    <name type="scientific">Ooceraea biroi</name>
    <name type="common">Clonal raider ant</name>
    <name type="synonym">Cerapachys biroi</name>
    <dbReference type="NCBI Taxonomy" id="2015173"/>
    <lineage>
        <taxon>Eukaryota</taxon>
        <taxon>Metazoa</taxon>
        <taxon>Ecdysozoa</taxon>
        <taxon>Arthropoda</taxon>
        <taxon>Hexapoda</taxon>
        <taxon>Insecta</taxon>
        <taxon>Pterygota</taxon>
        <taxon>Neoptera</taxon>
        <taxon>Endopterygota</taxon>
        <taxon>Hymenoptera</taxon>
        <taxon>Apocrita</taxon>
        <taxon>Aculeata</taxon>
        <taxon>Formicoidea</taxon>
        <taxon>Formicidae</taxon>
        <taxon>Dorylinae</taxon>
        <taxon>Ooceraea</taxon>
    </lineage>
</organism>
<protein>
    <submittedName>
        <fullName evidence="1">Uncharacterized protein</fullName>
    </submittedName>
</protein>
<dbReference type="Proteomes" id="UP000053097">
    <property type="component" value="Unassembled WGS sequence"/>
</dbReference>
<evidence type="ECO:0000313" key="2">
    <source>
        <dbReference type="Proteomes" id="UP000053097"/>
    </source>
</evidence>
<dbReference type="EMBL" id="KK107312">
    <property type="protein sequence ID" value="EZA52855.1"/>
    <property type="molecule type" value="Genomic_DNA"/>
</dbReference>
<name>A0A026W9Y0_OOCBI</name>
<dbReference type="AlphaFoldDB" id="A0A026W9Y0"/>
<keyword evidence="2" id="KW-1185">Reference proteome</keyword>
<gene>
    <name evidence="1" type="ORF">X777_07974</name>
</gene>
<proteinExistence type="predicted"/>
<accession>A0A026W9Y0</accession>
<reference evidence="1 2" key="1">
    <citation type="journal article" date="2014" name="Curr. Biol.">
        <title>The genome of the clonal raider ant Cerapachys biroi.</title>
        <authorList>
            <person name="Oxley P.R."/>
            <person name="Ji L."/>
            <person name="Fetter-Pruneda I."/>
            <person name="McKenzie S.K."/>
            <person name="Li C."/>
            <person name="Hu H."/>
            <person name="Zhang G."/>
            <person name="Kronauer D.J."/>
        </authorList>
    </citation>
    <scope>NUCLEOTIDE SEQUENCE [LARGE SCALE GENOMIC DNA]</scope>
</reference>